<dbReference type="Gene3D" id="3.30.70.250">
    <property type="entry name" value="Malonyl-CoA ACP transacylase, ACP-binding"/>
    <property type="match status" value="1"/>
</dbReference>
<accession>A0A979FL44</accession>
<reference evidence="4" key="1">
    <citation type="submission" date="2025-08" db="UniProtKB">
        <authorList>
            <consortium name="RefSeq"/>
        </authorList>
    </citation>
    <scope>IDENTIFICATION</scope>
    <source>
        <tissue evidence="4">Whole organism</tissue>
    </source>
</reference>
<dbReference type="KEGG" id="hazt:108666857"/>
<evidence type="ECO:0000256" key="1">
    <source>
        <dbReference type="SAM" id="MobiDB-lite"/>
    </source>
</evidence>
<proteinExistence type="predicted"/>
<dbReference type="PANTHER" id="PTHR47170">
    <property type="entry name" value="MALONYL-COA ACP TRANSACYLASE, ACP-BINDING"/>
    <property type="match status" value="1"/>
</dbReference>
<dbReference type="InterPro" id="IPR016035">
    <property type="entry name" value="Acyl_Trfase/lysoPLipase"/>
</dbReference>
<evidence type="ECO:0000313" key="3">
    <source>
        <dbReference type="Proteomes" id="UP000694843"/>
    </source>
</evidence>
<keyword evidence="3" id="KW-1185">Reference proteome</keyword>
<feature type="region of interest" description="Disordered" evidence="1">
    <location>
        <begin position="99"/>
        <end position="159"/>
    </location>
</feature>
<name>A0A979FL44_HYAAZ</name>
<protein>
    <submittedName>
        <fullName evidence="4">Probable malonyl-CoA-acyl carrier protein transacylase, mitochondrial</fullName>
    </submittedName>
</protein>
<sequence>MYNKVLEKNIVHIVKLRNSCFIYSSNKFSISACHQAQSLNLPSSLNKPQSSNINCSNRRYFVPKLLHSTASRSALSAHCCVLSSSRVWHLLQRFVSTGRSRAGSSDGGSNDEGDEGTATNGVRSDQPPLTKEEKHQKLYAEGPYPHNVTESKRSQARFSYRPSVTPSATTVILFPGQGTQYVGMGRDLLDVPGVQDLFAAASAVLEFDLLEACLNGPDVFLSRTQVQQPAILVCSLAALYKLQQDAPAVVEACIACAGFSVGEITALTFAGALSFEDAVRLIKVRAEAMQAASEAQAGGLLTVFTGHDSLLGLACEAAKNFCLQRGVGGAECRVANYLAPQCRVVGGSEEVLGNLPSAAGAGQSGPAGAQRDIKTCLLLQVLGSLALQAPNVAVHSNIDGRPYRHPQQLKRNLPRQVYSSVKWEQTLHVLYERQPHQEFPVTYECGPGQSLRAILKMVNMKAWASSHAVEA</sequence>
<gene>
    <name evidence="4" type="primary">LOC108666857</name>
</gene>
<evidence type="ECO:0000259" key="2">
    <source>
        <dbReference type="SMART" id="SM00827"/>
    </source>
</evidence>
<dbReference type="PANTHER" id="PTHR47170:SF2">
    <property type="entry name" value="MALONYL-COA:ACP TRANSACYLASE (MAT) DOMAIN-CONTAINING PROTEIN"/>
    <property type="match status" value="1"/>
</dbReference>
<dbReference type="Proteomes" id="UP000694843">
    <property type="component" value="Unplaced"/>
</dbReference>
<dbReference type="InterPro" id="IPR001227">
    <property type="entry name" value="Ac_transferase_dom_sf"/>
</dbReference>
<dbReference type="SUPFAM" id="SSF52151">
    <property type="entry name" value="FabD/lysophospholipase-like"/>
    <property type="match status" value="1"/>
</dbReference>
<dbReference type="RefSeq" id="XP_047737743.1">
    <property type="nucleotide sequence ID" value="XM_047881787.1"/>
</dbReference>
<dbReference type="GO" id="GO:0016740">
    <property type="term" value="F:transferase activity"/>
    <property type="evidence" value="ECO:0007669"/>
    <property type="project" value="InterPro"/>
</dbReference>
<dbReference type="AlphaFoldDB" id="A0A979FL44"/>
<dbReference type="InterPro" id="IPR014043">
    <property type="entry name" value="Acyl_transferase_dom"/>
</dbReference>
<dbReference type="Gene3D" id="3.40.366.10">
    <property type="entry name" value="Malonyl-Coenzyme A Acyl Carrier Protein, domain 2"/>
    <property type="match status" value="2"/>
</dbReference>
<feature type="domain" description="Malonyl-CoA:ACP transacylase (MAT)" evidence="2">
    <location>
        <begin position="173"/>
        <end position="469"/>
    </location>
</feature>
<evidence type="ECO:0000313" key="4">
    <source>
        <dbReference type="RefSeq" id="XP_047737743.1"/>
    </source>
</evidence>
<dbReference type="SMART" id="SM00827">
    <property type="entry name" value="PKS_AT"/>
    <property type="match status" value="1"/>
</dbReference>
<organism evidence="3 4">
    <name type="scientific">Hyalella azteca</name>
    <name type="common">Amphipod</name>
    <dbReference type="NCBI Taxonomy" id="294128"/>
    <lineage>
        <taxon>Eukaryota</taxon>
        <taxon>Metazoa</taxon>
        <taxon>Ecdysozoa</taxon>
        <taxon>Arthropoda</taxon>
        <taxon>Crustacea</taxon>
        <taxon>Multicrustacea</taxon>
        <taxon>Malacostraca</taxon>
        <taxon>Eumalacostraca</taxon>
        <taxon>Peracarida</taxon>
        <taxon>Amphipoda</taxon>
        <taxon>Senticaudata</taxon>
        <taxon>Talitrida</taxon>
        <taxon>Talitroidea</taxon>
        <taxon>Hyalellidae</taxon>
        <taxon>Hyalella</taxon>
    </lineage>
</organism>
<dbReference type="GeneID" id="108666857"/>
<feature type="compositionally biased region" description="Low complexity" evidence="1">
    <location>
        <begin position="99"/>
        <end position="108"/>
    </location>
</feature>
<dbReference type="OrthoDB" id="541883at2759"/>
<dbReference type="Pfam" id="PF00698">
    <property type="entry name" value="Acyl_transf_1"/>
    <property type="match status" value="1"/>
</dbReference>
<dbReference type="InterPro" id="IPR052760">
    <property type="entry name" value="Mitochondrial_malonyltrans"/>
</dbReference>